<feature type="region of interest" description="Disordered" evidence="1">
    <location>
        <begin position="148"/>
        <end position="177"/>
    </location>
</feature>
<evidence type="ECO:0000313" key="2">
    <source>
        <dbReference type="EMBL" id="KAH8031226.1"/>
    </source>
</evidence>
<sequence length="259" mass="27503">MDKAVTTKPKRPNYPQEESPGEQSPQIDTPDALPSARLHRGGRPNVLVASTKGEASGRQKWLGLLEAEHSKSSPEALMDAAAFAPRDWRGRAEVKTGNEGDTPTPLSPHKNRRLTRYATTSPAAAIRRAPFSGVQSPWQSLRVGSSRIPTVGTPGGSQASQLFTPYESRPLSPELTGSPPRIKVVVASTAGSPKARPYDGFPGVPMYIGAPEVIVFTPRLLPSAAATPPRQDVVTGSAHQLTPAESSSPIKVEGPMNPL</sequence>
<comment type="caution">
    <text evidence="2">The sequence shown here is derived from an EMBL/GenBank/DDBJ whole genome shotgun (WGS) entry which is preliminary data.</text>
</comment>
<reference evidence="2" key="2">
    <citation type="submission" date="2021-09" db="EMBL/GenBank/DDBJ databases">
        <authorList>
            <person name="Jia N."/>
            <person name="Wang J."/>
            <person name="Shi W."/>
            <person name="Du L."/>
            <person name="Sun Y."/>
            <person name="Zhan W."/>
            <person name="Jiang J."/>
            <person name="Wang Q."/>
            <person name="Zhang B."/>
            <person name="Ji P."/>
            <person name="Sakyi L.B."/>
            <person name="Cui X."/>
            <person name="Yuan T."/>
            <person name="Jiang B."/>
            <person name="Yang W."/>
            <person name="Lam T.T.-Y."/>
            <person name="Chang Q."/>
            <person name="Ding S."/>
            <person name="Wang X."/>
            <person name="Zhu J."/>
            <person name="Ruan X."/>
            <person name="Zhao L."/>
            <person name="Wei J."/>
            <person name="Que T."/>
            <person name="Du C."/>
            <person name="Cheng J."/>
            <person name="Dai P."/>
            <person name="Han X."/>
            <person name="Huang E."/>
            <person name="Gao Y."/>
            <person name="Liu J."/>
            <person name="Shao H."/>
            <person name="Ye R."/>
            <person name="Li L."/>
            <person name="Wei W."/>
            <person name="Wang X."/>
            <person name="Wang C."/>
            <person name="Huo Q."/>
            <person name="Li W."/>
            <person name="Guo W."/>
            <person name="Chen H."/>
            <person name="Chen S."/>
            <person name="Zhou L."/>
            <person name="Zhou L."/>
            <person name="Ni X."/>
            <person name="Tian J."/>
            <person name="Zhou Y."/>
            <person name="Sheng Y."/>
            <person name="Liu T."/>
            <person name="Pan Y."/>
            <person name="Xia L."/>
            <person name="Li J."/>
            <person name="Zhao F."/>
            <person name="Cao W."/>
        </authorList>
    </citation>
    <scope>NUCLEOTIDE SEQUENCE</scope>
    <source>
        <strain evidence="2">Rmic-2018</strain>
        <tissue evidence="2">Larvae</tissue>
    </source>
</reference>
<reference evidence="2" key="1">
    <citation type="journal article" date="2020" name="Cell">
        <title>Large-Scale Comparative Analyses of Tick Genomes Elucidate Their Genetic Diversity and Vector Capacities.</title>
        <authorList>
            <consortium name="Tick Genome and Microbiome Consortium (TIGMIC)"/>
            <person name="Jia N."/>
            <person name="Wang J."/>
            <person name="Shi W."/>
            <person name="Du L."/>
            <person name="Sun Y."/>
            <person name="Zhan W."/>
            <person name="Jiang J.F."/>
            <person name="Wang Q."/>
            <person name="Zhang B."/>
            <person name="Ji P."/>
            <person name="Bell-Sakyi L."/>
            <person name="Cui X.M."/>
            <person name="Yuan T.T."/>
            <person name="Jiang B.G."/>
            <person name="Yang W.F."/>
            <person name="Lam T.T."/>
            <person name="Chang Q.C."/>
            <person name="Ding S.J."/>
            <person name="Wang X.J."/>
            <person name="Zhu J.G."/>
            <person name="Ruan X.D."/>
            <person name="Zhao L."/>
            <person name="Wei J.T."/>
            <person name="Ye R.Z."/>
            <person name="Que T.C."/>
            <person name="Du C.H."/>
            <person name="Zhou Y.H."/>
            <person name="Cheng J.X."/>
            <person name="Dai P.F."/>
            <person name="Guo W.B."/>
            <person name="Han X.H."/>
            <person name="Huang E.J."/>
            <person name="Li L.F."/>
            <person name="Wei W."/>
            <person name="Gao Y.C."/>
            <person name="Liu J.Z."/>
            <person name="Shao H.Z."/>
            <person name="Wang X."/>
            <person name="Wang C.C."/>
            <person name="Yang T.C."/>
            <person name="Huo Q.B."/>
            <person name="Li W."/>
            <person name="Chen H.Y."/>
            <person name="Chen S.E."/>
            <person name="Zhou L.G."/>
            <person name="Ni X.B."/>
            <person name="Tian J.H."/>
            <person name="Sheng Y."/>
            <person name="Liu T."/>
            <person name="Pan Y.S."/>
            <person name="Xia L.Y."/>
            <person name="Li J."/>
            <person name="Zhao F."/>
            <person name="Cao W.C."/>
        </authorList>
    </citation>
    <scope>NUCLEOTIDE SEQUENCE</scope>
    <source>
        <strain evidence="2">Rmic-2018</strain>
    </source>
</reference>
<feature type="region of interest" description="Disordered" evidence="1">
    <location>
        <begin position="1"/>
        <end position="45"/>
    </location>
</feature>
<feature type="region of interest" description="Disordered" evidence="1">
    <location>
        <begin position="225"/>
        <end position="259"/>
    </location>
</feature>
<evidence type="ECO:0000313" key="3">
    <source>
        <dbReference type="Proteomes" id="UP000821866"/>
    </source>
</evidence>
<accession>A0A9J6EA68</accession>
<name>A0A9J6EA68_RHIMP</name>
<gene>
    <name evidence="2" type="ORF">HPB51_014062</name>
</gene>
<dbReference type="Proteomes" id="UP000821866">
    <property type="component" value="Chromosome 3"/>
</dbReference>
<feature type="compositionally biased region" description="Polar residues" evidence="1">
    <location>
        <begin position="237"/>
        <end position="249"/>
    </location>
</feature>
<dbReference type="EMBL" id="JABSTU010000005">
    <property type="protein sequence ID" value="KAH8031226.1"/>
    <property type="molecule type" value="Genomic_DNA"/>
</dbReference>
<organism evidence="2 3">
    <name type="scientific">Rhipicephalus microplus</name>
    <name type="common">Cattle tick</name>
    <name type="synonym">Boophilus microplus</name>
    <dbReference type="NCBI Taxonomy" id="6941"/>
    <lineage>
        <taxon>Eukaryota</taxon>
        <taxon>Metazoa</taxon>
        <taxon>Ecdysozoa</taxon>
        <taxon>Arthropoda</taxon>
        <taxon>Chelicerata</taxon>
        <taxon>Arachnida</taxon>
        <taxon>Acari</taxon>
        <taxon>Parasitiformes</taxon>
        <taxon>Ixodida</taxon>
        <taxon>Ixodoidea</taxon>
        <taxon>Ixodidae</taxon>
        <taxon>Rhipicephalinae</taxon>
        <taxon>Rhipicephalus</taxon>
        <taxon>Boophilus</taxon>
    </lineage>
</organism>
<keyword evidence="3" id="KW-1185">Reference proteome</keyword>
<evidence type="ECO:0000256" key="1">
    <source>
        <dbReference type="SAM" id="MobiDB-lite"/>
    </source>
</evidence>
<dbReference type="AlphaFoldDB" id="A0A9J6EA68"/>
<proteinExistence type="predicted"/>
<protein>
    <submittedName>
        <fullName evidence="2">Uncharacterized protein</fullName>
    </submittedName>
</protein>